<reference evidence="3" key="2">
    <citation type="submission" date="2020-05" db="UniProtKB">
        <authorList>
            <consortium name="EnsemblMetazoa"/>
        </authorList>
    </citation>
    <scope>IDENTIFICATION</scope>
</reference>
<evidence type="ECO:0000256" key="1">
    <source>
        <dbReference type="SAM" id="MobiDB-lite"/>
    </source>
</evidence>
<keyword evidence="4" id="KW-1185">Reference proteome</keyword>
<feature type="compositionally biased region" description="Gly residues" evidence="1">
    <location>
        <begin position="25"/>
        <end position="35"/>
    </location>
</feature>
<proteinExistence type="predicted"/>
<gene>
    <name evidence="2" type="ORF">ZHAS_00015626</name>
</gene>
<accession>A0A084WAT4</accession>
<dbReference type="EMBL" id="KE525331">
    <property type="protein sequence ID" value="KFB47328.1"/>
    <property type="molecule type" value="Genomic_DNA"/>
</dbReference>
<evidence type="ECO:0000313" key="4">
    <source>
        <dbReference type="Proteomes" id="UP000030765"/>
    </source>
</evidence>
<protein>
    <submittedName>
        <fullName evidence="2 3">ThiS family protein</fullName>
    </submittedName>
</protein>
<dbReference type="AlphaFoldDB" id="A0A084WAT4"/>
<dbReference type="Proteomes" id="UP000030765">
    <property type="component" value="Unassembled WGS sequence"/>
</dbReference>
<organism evidence="2">
    <name type="scientific">Anopheles sinensis</name>
    <name type="common">Mosquito</name>
    <dbReference type="NCBI Taxonomy" id="74873"/>
    <lineage>
        <taxon>Eukaryota</taxon>
        <taxon>Metazoa</taxon>
        <taxon>Ecdysozoa</taxon>
        <taxon>Arthropoda</taxon>
        <taxon>Hexapoda</taxon>
        <taxon>Insecta</taxon>
        <taxon>Pterygota</taxon>
        <taxon>Neoptera</taxon>
        <taxon>Endopterygota</taxon>
        <taxon>Diptera</taxon>
        <taxon>Nematocera</taxon>
        <taxon>Culicoidea</taxon>
        <taxon>Culicidae</taxon>
        <taxon>Anophelinae</taxon>
        <taxon>Anopheles</taxon>
    </lineage>
</organism>
<sequence>MDGSEDVKTRKTLPEAQGLMAAWGIPGGHGGGGKLPTGVLTSSPETPLRYAVDYEPALERDDESFHRGSGLLFAPFETWTSNKWDIIRHPPESVATVESLINSITTCHSSNL</sequence>
<dbReference type="EMBL" id="ATLV01022264">
    <property type="status" value="NOT_ANNOTATED_CDS"/>
    <property type="molecule type" value="Genomic_DNA"/>
</dbReference>
<dbReference type="VEuPathDB" id="VectorBase:ASIC015626"/>
<evidence type="ECO:0000313" key="3">
    <source>
        <dbReference type="EnsemblMetazoa" id="ASIC015626-PA"/>
    </source>
</evidence>
<dbReference type="EnsemblMetazoa" id="ASIC015626-RA">
    <property type="protein sequence ID" value="ASIC015626-PA"/>
    <property type="gene ID" value="ASIC015626"/>
</dbReference>
<evidence type="ECO:0000313" key="2">
    <source>
        <dbReference type="EMBL" id="KFB47328.1"/>
    </source>
</evidence>
<feature type="region of interest" description="Disordered" evidence="1">
    <location>
        <begin position="21"/>
        <end position="42"/>
    </location>
</feature>
<name>A0A084WAT4_ANOSI</name>
<reference evidence="2 4" key="1">
    <citation type="journal article" date="2014" name="BMC Genomics">
        <title>Genome sequence of Anopheles sinensis provides insight into genetics basis of mosquito competence for malaria parasites.</title>
        <authorList>
            <person name="Zhou D."/>
            <person name="Zhang D."/>
            <person name="Ding G."/>
            <person name="Shi L."/>
            <person name="Hou Q."/>
            <person name="Ye Y."/>
            <person name="Xu Y."/>
            <person name="Zhou H."/>
            <person name="Xiong C."/>
            <person name="Li S."/>
            <person name="Yu J."/>
            <person name="Hong S."/>
            <person name="Yu X."/>
            <person name="Zou P."/>
            <person name="Chen C."/>
            <person name="Chang X."/>
            <person name="Wang W."/>
            <person name="Lv Y."/>
            <person name="Sun Y."/>
            <person name="Ma L."/>
            <person name="Shen B."/>
            <person name="Zhu C."/>
        </authorList>
    </citation>
    <scope>NUCLEOTIDE SEQUENCE [LARGE SCALE GENOMIC DNA]</scope>
</reference>